<dbReference type="Pfam" id="PF09851">
    <property type="entry name" value="SHOCT"/>
    <property type="match status" value="1"/>
</dbReference>
<sequence length="284" mass="30909">MDEVLGRDGTWTFDLETLRIVPGHGRGVHKLRQAIGELSIPLEAIASVVYEPGRKGARLRLRLRDGADPLSQVTAGRLSENADPYLLAVDTNQIGTSQYFAESVRTALMVHQVPSTPVTRYLLPTQPTPITAAAGDGTATFDGEYIRLDWSWMAEDSKSAAGPVQLALSDVTAVEWRPQKGISYGFLRFRTKTDTNAVAPEHDRHCLAWGIQRDGGTTVLVAAAVVSRLPHPSTARALPEAAAPAKADDPDAMLRRLRELGELHKSGILTDEEFAAAKRKLLED</sequence>
<dbReference type="RefSeq" id="WP_084432821.1">
    <property type="nucleotide sequence ID" value="NZ_FWXV01000010.1"/>
</dbReference>
<feature type="domain" description="DUF4429" evidence="2">
    <location>
        <begin position="11"/>
        <end position="105"/>
    </location>
</feature>
<proteinExistence type="predicted"/>
<dbReference type="Pfam" id="PF14472">
    <property type="entry name" value="DUF4429"/>
    <property type="match status" value="2"/>
</dbReference>
<gene>
    <name evidence="3" type="ORF">SAMN05661093_08309</name>
</gene>
<reference evidence="3 4" key="1">
    <citation type="submission" date="2017-04" db="EMBL/GenBank/DDBJ databases">
        <authorList>
            <person name="Afonso C.L."/>
            <person name="Miller P.J."/>
            <person name="Scott M.A."/>
            <person name="Spackman E."/>
            <person name="Goraichik I."/>
            <person name="Dimitrov K.M."/>
            <person name="Suarez D.L."/>
            <person name="Swayne D.E."/>
        </authorList>
    </citation>
    <scope>NUCLEOTIDE SEQUENCE [LARGE SCALE GENOMIC DNA]</scope>
    <source>
        <strain evidence="3 4">DSM 43828</strain>
    </source>
</reference>
<dbReference type="OrthoDB" id="3698908at2"/>
<feature type="domain" description="DUF4429" evidence="2">
    <location>
        <begin position="139"/>
        <end position="225"/>
    </location>
</feature>
<dbReference type="InterPro" id="IPR018649">
    <property type="entry name" value="SHOCT"/>
</dbReference>
<name>A0A1W2FR27_KIBAR</name>
<dbReference type="EMBL" id="FWXV01000010">
    <property type="protein sequence ID" value="SMD24058.1"/>
    <property type="molecule type" value="Genomic_DNA"/>
</dbReference>
<accession>A0A1W2FR27</accession>
<dbReference type="InterPro" id="IPR027860">
    <property type="entry name" value="DUF4429"/>
</dbReference>
<organism evidence="3 4">
    <name type="scientific">Kibdelosporangium aridum</name>
    <dbReference type="NCBI Taxonomy" id="2030"/>
    <lineage>
        <taxon>Bacteria</taxon>
        <taxon>Bacillati</taxon>
        <taxon>Actinomycetota</taxon>
        <taxon>Actinomycetes</taxon>
        <taxon>Pseudonocardiales</taxon>
        <taxon>Pseudonocardiaceae</taxon>
        <taxon>Kibdelosporangium</taxon>
    </lineage>
</organism>
<evidence type="ECO:0000313" key="3">
    <source>
        <dbReference type="EMBL" id="SMD24058.1"/>
    </source>
</evidence>
<evidence type="ECO:0000313" key="4">
    <source>
        <dbReference type="Proteomes" id="UP000192674"/>
    </source>
</evidence>
<dbReference type="AlphaFoldDB" id="A0A1W2FR27"/>
<dbReference type="Proteomes" id="UP000192674">
    <property type="component" value="Unassembled WGS sequence"/>
</dbReference>
<keyword evidence="4" id="KW-1185">Reference proteome</keyword>
<protein>
    <submittedName>
        <fullName evidence="3">Short C-terminal domain-containing protein</fullName>
    </submittedName>
</protein>
<evidence type="ECO:0000259" key="2">
    <source>
        <dbReference type="Pfam" id="PF14472"/>
    </source>
</evidence>
<feature type="domain" description="SHOCT" evidence="1">
    <location>
        <begin position="256"/>
        <end position="282"/>
    </location>
</feature>
<evidence type="ECO:0000259" key="1">
    <source>
        <dbReference type="Pfam" id="PF09851"/>
    </source>
</evidence>